<dbReference type="PANTHER" id="PTHR11886:SF35">
    <property type="entry name" value="DYNEIN LIGHT CHAIN"/>
    <property type="match status" value="1"/>
</dbReference>
<keyword evidence="9" id="KW-0811">Translocation</keyword>
<dbReference type="InterPro" id="IPR001372">
    <property type="entry name" value="Dynein_light_chain_typ-1/2"/>
</dbReference>
<sequence length="90" mass="10219">MTTDSKPIIKAQDMPEDVQKQVLEIAAKALEENDLEKDVAGQIKKELDKTHGHTWHVIVGKNFGSYVTHESGFFLYFYIGPYAFLIFKTG</sequence>
<dbReference type="GO" id="GO:0005868">
    <property type="term" value="C:cytoplasmic dynein complex"/>
    <property type="evidence" value="ECO:0007669"/>
    <property type="project" value="TreeGrafter"/>
</dbReference>
<dbReference type="InterPro" id="IPR037177">
    <property type="entry name" value="DLC_sf"/>
</dbReference>
<dbReference type="GO" id="GO:0005874">
    <property type="term" value="C:microtubule"/>
    <property type="evidence" value="ECO:0007669"/>
    <property type="project" value="UniProtKB-KW"/>
</dbReference>
<keyword evidence="14" id="KW-0539">Nucleus</keyword>
<dbReference type="AlphaFoldDB" id="A0A0H5C1K2"/>
<comment type="subcellular location">
    <subcellularLocation>
        <location evidence="1 15">Cytoplasm</location>
        <location evidence="1 15">Cytoskeleton</location>
    </subcellularLocation>
    <subcellularLocation>
        <location evidence="2">Nucleus</location>
        <location evidence="2">Nuclear pore complex</location>
    </subcellularLocation>
</comment>
<evidence type="ECO:0000256" key="3">
    <source>
        <dbReference type="ARBA" id="ARBA00010156"/>
    </source>
</evidence>
<keyword evidence="4 15" id="KW-0813">Transport</keyword>
<evidence type="ECO:0000256" key="12">
    <source>
        <dbReference type="ARBA" id="ARBA00023175"/>
    </source>
</evidence>
<dbReference type="GO" id="GO:0007017">
    <property type="term" value="P:microtubule-based process"/>
    <property type="evidence" value="ECO:0007669"/>
    <property type="project" value="InterPro"/>
</dbReference>
<keyword evidence="8" id="KW-0653">Protein transport</keyword>
<evidence type="ECO:0000256" key="14">
    <source>
        <dbReference type="ARBA" id="ARBA00023242"/>
    </source>
</evidence>
<dbReference type="Pfam" id="PF01221">
    <property type="entry name" value="Dynein_light"/>
    <property type="match status" value="1"/>
</dbReference>
<evidence type="ECO:0000256" key="1">
    <source>
        <dbReference type="ARBA" id="ARBA00004245"/>
    </source>
</evidence>
<evidence type="ECO:0000256" key="10">
    <source>
        <dbReference type="ARBA" id="ARBA00023017"/>
    </source>
</evidence>
<organism evidence="16 17">
    <name type="scientific">Cyberlindnera jadinii (strain ATCC 18201 / CBS 1600 / BCRC 20928 / JCM 3617 / NBRC 0987 / NRRL Y-1542)</name>
    <name type="common">Torula yeast</name>
    <name type="synonym">Candida utilis</name>
    <dbReference type="NCBI Taxonomy" id="983966"/>
    <lineage>
        <taxon>Eukaryota</taxon>
        <taxon>Fungi</taxon>
        <taxon>Dikarya</taxon>
        <taxon>Ascomycota</taxon>
        <taxon>Saccharomycotina</taxon>
        <taxon>Saccharomycetes</taxon>
        <taxon>Phaffomycetales</taxon>
        <taxon>Phaffomycetaceae</taxon>
        <taxon>Cyberlindnera</taxon>
    </lineage>
</organism>
<comment type="subunit">
    <text evidence="15">Cytoplasmic dynein consists of two catalytic heavy chains (HCs) and a number of non-catalytic subunits which present intermediate chains (ICs), light intermediate chains (LICs) and light chains (LCs).</text>
</comment>
<proteinExistence type="inferred from homology"/>
<keyword evidence="5 15" id="KW-0963">Cytoplasm</keyword>
<dbReference type="InterPro" id="IPR019763">
    <property type="entry name" value="Dynein_light_1/2_CS"/>
</dbReference>
<evidence type="ECO:0000313" key="17">
    <source>
        <dbReference type="Proteomes" id="UP000038830"/>
    </source>
</evidence>
<accession>A0A0H5C1K2</accession>
<evidence type="ECO:0000256" key="9">
    <source>
        <dbReference type="ARBA" id="ARBA00023010"/>
    </source>
</evidence>
<dbReference type="Proteomes" id="UP000038830">
    <property type="component" value="Unassembled WGS sequence"/>
</dbReference>
<dbReference type="GO" id="GO:0051028">
    <property type="term" value="P:mRNA transport"/>
    <property type="evidence" value="ECO:0007669"/>
    <property type="project" value="UniProtKB-KW"/>
</dbReference>
<evidence type="ECO:0000313" key="16">
    <source>
        <dbReference type="EMBL" id="CEP21673.1"/>
    </source>
</evidence>
<keyword evidence="13 15" id="KW-0206">Cytoskeleton</keyword>
<evidence type="ECO:0000256" key="11">
    <source>
        <dbReference type="ARBA" id="ARBA00023132"/>
    </source>
</evidence>
<reference evidence="17" key="1">
    <citation type="journal article" date="2015" name="J. Biotechnol.">
        <title>The structure of the Cyberlindnera jadinii genome and its relation to Candida utilis analyzed by the occurrence of single nucleotide polymorphisms.</title>
        <authorList>
            <person name="Rupp O."/>
            <person name="Brinkrolf K."/>
            <person name="Buerth C."/>
            <person name="Kunigo M."/>
            <person name="Schneider J."/>
            <person name="Jaenicke S."/>
            <person name="Goesmann A."/>
            <person name="Puehler A."/>
            <person name="Jaeger K.-E."/>
            <person name="Ernst J.F."/>
        </authorList>
    </citation>
    <scope>NUCLEOTIDE SEQUENCE [LARGE SCALE GENOMIC DNA]</scope>
    <source>
        <strain evidence="17">ATCC 18201 / CBS 1600 / BCRC 20928 / JCM 3617 / NBRC 0987 / NRRL Y-1542</strain>
    </source>
</reference>
<evidence type="ECO:0000256" key="2">
    <source>
        <dbReference type="ARBA" id="ARBA00004567"/>
    </source>
</evidence>
<dbReference type="GO" id="GO:0015031">
    <property type="term" value="P:protein transport"/>
    <property type="evidence" value="ECO:0007669"/>
    <property type="project" value="UniProtKB-KW"/>
</dbReference>
<dbReference type="CDD" id="cd21452">
    <property type="entry name" value="DLC-like_DYNLL1_DYNLL2"/>
    <property type="match status" value="1"/>
</dbReference>
<evidence type="ECO:0000256" key="7">
    <source>
        <dbReference type="ARBA" id="ARBA00022816"/>
    </source>
</evidence>
<keyword evidence="12 15" id="KW-0505">Motor protein</keyword>
<evidence type="ECO:0000256" key="8">
    <source>
        <dbReference type="ARBA" id="ARBA00022927"/>
    </source>
</evidence>
<keyword evidence="7" id="KW-0509">mRNA transport</keyword>
<name>A0A0H5C1K2_CYBJN</name>
<dbReference type="EMBL" id="CDQK01000002">
    <property type="protein sequence ID" value="CEP21673.1"/>
    <property type="molecule type" value="Genomic_DNA"/>
</dbReference>
<keyword evidence="10 15" id="KW-0243">Dynein</keyword>
<dbReference type="FunFam" id="3.30.740.10:FF:000005">
    <property type="entry name" value="Dynein light chain"/>
    <property type="match status" value="1"/>
</dbReference>
<comment type="function">
    <text evidence="15">Acts as one of several non-catalytic accessory components of the cytoplasmic dynein complex that are thought to be involved in linking dynein to cargos and to adapter proteins that regulate dynein function. Cytoplasmic dynein acts as a motor for the intracellular retrograde motility of vesicles and organelles along microtubules. May play a role in changing or maintaining the spatial distribution of cytoskeletal structures.</text>
</comment>
<keyword evidence="11" id="KW-0906">Nuclear pore complex</keyword>
<evidence type="ECO:0000256" key="4">
    <source>
        <dbReference type="ARBA" id="ARBA00022448"/>
    </source>
</evidence>
<dbReference type="PANTHER" id="PTHR11886">
    <property type="entry name" value="DYNEIN LIGHT CHAIN"/>
    <property type="match status" value="1"/>
</dbReference>
<dbReference type="SMART" id="SM01375">
    <property type="entry name" value="Dynein_light"/>
    <property type="match status" value="1"/>
</dbReference>
<evidence type="ECO:0000256" key="6">
    <source>
        <dbReference type="ARBA" id="ARBA00022701"/>
    </source>
</evidence>
<dbReference type="GO" id="GO:0005643">
    <property type="term" value="C:nuclear pore"/>
    <property type="evidence" value="ECO:0007669"/>
    <property type="project" value="UniProtKB-SubCell"/>
</dbReference>
<evidence type="ECO:0000256" key="5">
    <source>
        <dbReference type="ARBA" id="ARBA00022490"/>
    </source>
</evidence>
<evidence type="ECO:0000256" key="13">
    <source>
        <dbReference type="ARBA" id="ARBA00023212"/>
    </source>
</evidence>
<protein>
    <recommendedName>
        <fullName evidence="15">Dynein light chain</fullName>
    </recommendedName>
</protein>
<dbReference type="GO" id="GO:0045505">
    <property type="term" value="F:dynein intermediate chain binding"/>
    <property type="evidence" value="ECO:0007669"/>
    <property type="project" value="TreeGrafter"/>
</dbReference>
<gene>
    <name evidence="16" type="ORF">BN1211_1811</name>
</gene>
<dbReference type="SUPFAM" id="SSF54648">
    <property type="entry name" value="DLC"/>
    <property type="match status" value="1"/>
</dbReference>
<comment type="similarity">
    <text evidence="3 15">Belongs to the dynein light chain family.</text>
</comment>
<keyword evidence="6 15" id="KW-0493">Microtubule</keyword>
<dbReference type="Gene3D" id="3.30.740.10">
    <property type="entry name" value="Protein Inhibitor Of Neuronal Nitric Oxide Synthase"/>
    <property type="match status" value="1"/>
</dbReference>
<dbReference type="PROSITE" id="PS01239">
    <property type="entry name" value="DYNEIN_LIGHT_1"/>
    <property type="match status" value="1"/>
</dbReference>
<evidence type="ECO:0000256" key="15">
    <source>
        <dbReference type="RuleBase" id="RU365010"/>
    </source>
</evidence>